<organism evidence="1 2">
    <name type="scientific">Candidatus Contendobacter odensis Run_B_J11</name>
    <dbReference type="NCBI Taxonomy" id="1400861"/>
    <lineage>
        <taxon>Bacteria</taxon>
        <taxon>Pseudomonadati</taxon>
        <taxon>Pseudomonadota</taxon>
        <taxon>Gammaproteobacteria</taxon>
        <taxon>Candidatus Competibacteraceae</taxon>
        <taxon>Candidatus Contendibacter</taxon>
    </lineage>
</organism>
<evidence type="ECO:0000313" key="1">
    <source>
        <dbReference type="EMBL" id="CDH45589.1"/>
    </source>
</evidence>
<reference evidence="1 2" key="1">
    <citation type="journal article" date="2014" name="ISME J.">
        <title>Candidatus Competibacter-lineage genomes retrieved from metagenomes reveal functional metabolic diversity.</title>
        <authorList>
            <person name="McIlroy S.J."/>
            <person name="Albertsen M."/>
            <person name="Andresen E.K."/>
            <person name="Saunders A.M."/>
            <person name="Kristiansen R."/>
            <person name="Stokholm-Bjerregaard M."/>
            <person name="Nielsen K.L."/>
            <person name="Nielsen P.H."/>
        </authorList>
    </citation>
    <scope>NUCLEOTIDE SEQUENCE [LARGE SCALE GENOMIC DNA]</scope>
    <source>
        <strain evidence="1 2">Run_B_J11</strain>
    </source>
</reference>
<name>A0A7U7J313_9GAMM</name>
<accession>A0A7U7J313</accession>
<gene>
    <name evidence="1" type="ORF">BN874_2660002</name>
</gene>
<comment type="caution">
    <text evidence="1">The sequence shown here is derived from an EMBL/GenBank/DDBJ whole genome shotgun (WGS) entry which is preliminary data.</text>
</comment>
<protein>
    <submittedName>
        <fullName evidence="1">Uncharacterized protein</fullName>
    </submittedName>
</protein>
<keyword evidence="2" id="KW-1185">Reference proteome</keyword>
<dbReference type="AlphaFoldDB" id="A0A7U7J313"/>
<evidence type="ECO:0000313" key="2">
    <source>
        <dbReference type="Proteomes" id="UP000019184"/>
    </source>
</evidence>
<dbReference type="Proteomes" id="UP000019184">
    <property type="component" value="Unassembled WGS sequence"/>
</dbReference>
<sequence>MSHEFNIEMTQEQQGRFHVVLKVHATVTPSRLRRAMQAVVIGREVLMHRGRVRHLLGESERFESSYSPRKEGLPVIAEDDNIGREGVEGKETA</sequence>
<proteinExistence type="predicted"/>
<dbReference type="EMBL" id="CBTK010000186">
    <property type="protein sequence ID" value="CDH45589.1"/>
    <property type="molecule type" value="Genomic_DNA"/>
</dbReference>